<keyword evidence="3" id="KW-1185">Reference proteome</keyword>
<sequence length="193" mass="22200">MNTKVDTYIEKARKWQKEFEALRGIMLDCQLTETFKWRNPCYTLGDSNVVLIHGFKEYCAVLFFKGALLKDPHHVLIQQTDNVQAARQMRFTDLDEITRTAHILKTYIYEAIEIEKAGIQVPMKKTSEYPVPDELSQKFGELPELKKAFYALTPGRQRGYLLHFSGAKQAATRVSRIEKCTPGILQGKGLNDR</sequence>
<feature type="domain" description="YdhG-like" evidence="1">
    <location>
        <begin position="15"/>
        <end position="112"/>
    </location>
</feature>
<dbReference type="RefSeq" id="WP_072317046.1">
    <property type="nucleotide sequence ID" value="NZ_FPJE01000008.1"/>
</dbReference>
<reference evidence="2 3" key="1">
    <citation type="submission" date="2016-11" db="EMBL/GenBank/DDBJ databases">
        <authorList>
            <person name="Jaros S."/>
            <person name="Januszkiewicz K."/>
            <person name="Wedrychowicz H."/>
        </authorList>
    </citation>
    <scope>NUCLEOTIDE SEQUENCE [LARGE SCALE GENOMIC DNA]</scope>
    <source>
        <strain evidence="2 3">CGMCC 1.12145</strain>
    </source>
</reference>
<evidence type="ECO:0000313" key="2">
    <source>
        <dbReference type="EMBL" id="SFW47509.1"/>
    </source>
</evidence>
<dbReference type="PIRSF" id="PIRSF021308">
    <property type="entry name" value="UCP021308"/>
    <property type="match status" value="1"/>
</dbReference>
<dbReference type="SUPFAM" id="SSF159888">
    <property type="entry name" value="YdhG-like"/>
    <property type="match status" value="1"/>
</dbReference>
<dbReference type="OrthoDB" id="214150at2"/>
<dbReference type="Pfam" id="PF13376">
    <property type="entry name" value="OmdA"/>
    <property type="match status" value="1"/>
</dbReference>
<dbReference type="AlphaFoldDB" id="A0A1K1PJ97"/>
<evidence type="ECO:0000313" key="3">
    <source>
        <dbReference type="Proteomes" id="UP000182248"/>
    </source>
</evidence>
<dbReference type="Pfam" id="PF08818">
    <property type="entry name" value="DUF1801"/>
    <property type="match status" value="1"/>
</dbReference>
<proteinExistence type="predicted"/>
<accession>A0A1K1PJ97</accession>
<dbReference type="Proteomes" id="UP000182248">
    <property type="component" value="Unassembled WGS sequence"/>
</dbReference>
<dbReference type="Gene3D" id="3.90.1150.200">
    <property type="match status" value="1"/>
</dbReference>
<dbReference type="EMBL" id="FPJE01000008">
    <property type="protein sequence ID" value="SFW47509.1"/>
    <property type="molecule type" value="Genomic_DNA"/>
</dbReference>
<organism evidence="2 3">
    <name type="scientific">Sinomicrobium oceani</name>
    <dbReference type="NCBI Taxonomy" id="1150368"/>
    <lineage>
        <taxon>Bacteria</taxon>
        <taxon>Pseudomonadati</taxon>
        <taxon>Bacteroidota</taxon>
        <taxon>Flavobacteriia</taxon>
        <taxon>Flavobacteriales</taxon>
        <taxon>Flavobacteriaceae</taxon>
        <taxon>Sinomicrobium</taxon>
    </lineage>
</organism>
<evidence type="ECO:0000259" key="1">
    <source>
        <dbReference type="Pfam" id="PF08818"/>
    </source>
</evidence>
<gene>
    <name evidence="2" type="ORF">SAMN02927921_01815</name>
</gene>
<name>A0A1K1PJ97_9FLAO</name>
<dbReference type="InterPro" id="IPR016786">
    <property type="entry name" value="YdeI_bac"/>
</dbReference>
<dbReference type="InterPro" id="IPR014922">
    <property type="entry name" value="YdhG-like"/>
</dbReference>
<protein>
    <submittedName>
        <fullName evidence="2">Uncharacterized conserved protein YdeI, YjbR/CyaY-like superfamily, DUF1801 family</fullName>
    </submittedName>
</protein>